<dbReference type="AlphaFoldDB" id="A0A4R6RM10"/>
<evidence type="ECO:0000256" key="1">
    <source>
        <dbReference type="SAM" id="Phobius"/>
    </source>
</evidence>
<keyword evidence="3" id="KW-1185">Reference proteome</keyword>
<keyword evidence="1" id="KW-1133">Transmembrane helix</keyword>
<feature type="transmembrane region" description="Helical" evidence="1">
    <location>
        <begin position="93"/>
        <end position="119"/>
    </location>
</feature>
<feature type="transmembrane region" description="Helical" evidence="1">
    <location>
        <begin position="131"/>
        <end position="148"/>
    </location>
</feature>
<sequence length="176" mass="18636">MTASTARTGLVPALGAAFGRARGVLPLALAFAPVHAVLIAAVVAVSILWREIGWTHRSLVVLATFAAGGALAGLLAVPTAAFVAGHRPRSARFAAMFVALTGFTACSVLLIFLIDFRLLDADFWSDFPHPFWLVELAFTVATAAYTLTASGLPLLLPHGLLLLFGAAWWFARRPRG</sequence>
<feature type="transmembrane region" description="Helical" evidence="1">
    <location>
        <begin position="24"/>
        <end position="47"/>
    </location>
</feature>
<keyword evidence="1" id="KW-0812">Transmembrane</keyword>
<comment type="caution">
    <text evidence="2">The sequence shown here is derived from an EMBL/GenBank/DDBJ whole genome shotgun (WGS) entry which is preliminary data.</text>
</comment>
<dbReference type="EMBL" id="SNXY01000006">
    <property type="protein sequence ID" value="TDP87590.1"/>
    <property type="molecule type" value="Genomic_DNA"/>
</dbReference>
<dbReference type="Proteomes" id="UP000294547">
    <property type="component" value="Unassembled WGS sequence"/>
</dbReference>
<evidence type="ECO:0000313" key="2">
    <source>
        <dbReference type="EMBL" id="TDP87590.1"/>
    </source>
</evidence>
<name>A0A4R6RM10_9HYPH</name>
<gene>
    <name evidence="2" type="ORF">EDD54_1489</name>
</gene>
<organism evidence="2 3">
    <name type="scientific">Oharaeibacter diazotrophicus</name>
    <dbReference type="NCBI Taxonomy" id="1920512"/>
    <lineage>
        <taxon>Bacteria</taxon>
        <taxon>Pseudomonadati</taxon>
        <taxon>Pseudomonadota</taxon>
        <taxon>Alphaproteobacteria</taxon>
        <taxon>Hyphomicrobiales</taxon>
        <taxon>Pleomorphomonadaceae</taxon>
        <taxon>Oharaeibacter</taxon>
    </lineage>
</organism>
<accession>A0A4R6RM10</accession>
<protein>
    <submittedName>
        <fullName evidence="2">Uncharacterized protein</fullName>
    </submittedName>
</protein>
<proteinExistence type="predicted"/>
<keyword evidence="1" id="KW-0472">Membrane</keyword>
<reference evidence="2 3" key="1">
    <citation type="submission" date="2019-03" db="EMBL/GenBank/DDBJ databases">
        <title>Genomic Encyclopedia of Type Strains, Phase IV (KMG-IV): sequencing the most valuable type-strain genomes for metagenomic binning, comparative biology and taxonomic classification.</title>
        <authorList>
            <person name="Goeker M."/>
        </authorList>
    </citation>
    <scope>NUCLEOTIDE SEQUENCE [LARGE SCALE GENOMIC DNA]</scope>
    <source>
        <strain evidence="2 3">DSM 102969</strain>
    </source>
</reference>
<evidence type="ECO:0000313" key="3">
    <source>
        <dbReference type="Proteomes" id="UP000294547"/>
    </source>
</evidence>
<dbReference type="RefSeq" id="WP_126535301.1">
    <property type="nucleotide sequence ID" value="NZ_BSPM01000008.1"/>
</dbReference>
<feature type="transmembrane region" description="Helical" evidence="1">
    <location>
        <begin position="59"/>
        <end position="81"/>
    </location>
</feature>